<dbReference type="AlphaFoldDB" id="A0A1Q8RVY0"/>
<reference evidence="2 3" key="1">
    <citation type="submission" date="2016-11" db="EMBL/GenBank/DDBJ databases">
        <title>Draft Genome Assembly of Colletotrichum chlorophyti a pathogen of herbaceous plants.</title>
        <authorList>
            <person name="Gan P."/>
            <person name="Narusaka M."/>
            <person name="Tsushima A."/>
            <person name="Narusaka Y."/>
            <person name="Takano Y."/>
            <person name="Shirasu K."/>
        </authorList>
    </citation>
    <scope>NUCLEOTIDE SEQUENCE [LARGE SCALE GENOMIC DNA]</scope>
    <source>
        <strain evidence="2 3">NTL11</strain>
    </source>
</reference>
<comment type="caution">
    <text evidence="2">The sequence shown here is derived from an EMBL/GenBank/DDBJ whole genome shotgun (WGS) entry which is preliminary data.</text>
</comment>
<dbReference type="OrthoDB" id="2873061at2759"/>
<protein>
    <submittedName>
        <fullName evidence="2">Uncharacterized protein</fullName>
    </submittedName>
</protein>
<feature type="region of interest" description="Disordered" evidence="1">
    <location>
        <begin position="1"/>
        <end position="69"/>
    </location>
</feature>
<dbReference type="Proteomes" id="UP000186583">
    <property type="component" value="Unassembled WGS sequence"/>
</dbReference>
<name>A0A1Q8RVY0_9PEZI</name>
<keyword evidence="3" id="KW-1185">Reference proteome</keyword>
<organism evidence="2 3">
    <name type="scientific">Colletotrichum chlorophyti</name>
    <dbReference type="NCBI Taxonomy" id="708187"/>
    <lineage>
        <taxon>Eukaryota</taxon>
        <taxon>Fungi</taxon>
        <taxon>Dikarya</taxon>
        <taxon>Ascomycota</taxon>
        <taxon>Pezizomycotina</taxon>
        <taxon>Sordariomycetes</taxon>
        <taxon>Hypocreomycetidae</taxon>
        <taxon>Glomerellales</taxon>
        <taxon>Glomerellaceae</taxon>
        <taxon>Colletotrichum</taxon>
    </lineage>
</organism>
<gene>
    <name evidence="2" type="ORF">CCHL11_01811</name>
</gene>
<proteinExistence type="predicted"/>
<sequence length="106" mass="11136">MTPSGQAYDTDTTSSSSSSGPAPIRRPELRTITETGSSPRGPILEGGAGLPSGGPNFATPLPPRARNPRDILKEGEKGFIVDLKLNLEVEVYIKATLMGDLTLSVL</sequence>
<feature type="compositionally biased region" description="Low complexity" evidence="1">
    <location>
        <begin position="9"/>
        <end position="19"/>
    </location>
</feature>
<evidence type="ECO:0000313" key="2">
    <source>
        <dbReference type="EMBL" id="OLN88652.1"/>
    </source>
</evidence>
<evidence type="ECO:0000313" key="3">
    <source>
        <dbReference type="Proteomes" id="UP000186583"/>
    </source>
</evidence>
<accession>A0A1Q8RVY0</accession>
<evidence type="ECO:0000256" key="1">
    <source>
        <dbReference type="SAM" id="MobiDB-lite"/>
    </source>
</evidence>
<dbReference type="EMBL" id="MPGH01000087">
    <property type="protein sequence ID" value="OLN88652.1"/>
    <property type="molecule type" value="Genomic_DNA"/>
</dbReference>